<dbReference type="InterPro" id="IPR003717">
    <property type="entry name" value="RecO"/>
</dbReference>
<keyword evidence="5 7" id="KW-0234">DNA repair</keyword>
<name>A0A3E2BP63_9BACT</name>
<dbReference type="GO" id="GO:0043590">
    <property type="term" value="C:bacterial nucleoid"/>
    <property type="evidence" value="ECO:0007669"/>
    <property type="project" value="TreeGrafter"/>
</dbReference>
<dbReference type="Gene3D" id="1.20.1440.120">
    <property type="entry name" value="Recombination protein O, C-terminal domain"/>
    <property type="match status" value="1"/>
</dbReference>
<dbReference type="Proteomes" id="UP000257323">
    <property type="component" value="Unassembled WGS sequence"/>
</dbReference>
<dbReference type="InterPro" id="IPR037278">
    <property type="entry name" value="ARFGAP/RecO"/>
</dbReference>
<dbReference type="NCBIfam" id="TIGR00613">
    <property type="entry name" value="reco"/>
    <property type="match status" value="1"/>
</dbReference>
<evidence type="ECO:0000313" key="10">
    <source>
        <dbReference type="Proteomes" id="UP000257323"/>
    </source>
</evidence>
<dbReference type="InterPro" id="IPR022572">
    <property type="entry name" value="DNA_rep/recomb_RecO_N"/>
</dbReference>
<gene>
    <name evidence="7" type="primary">recO</name>
    <name evidence="9" type="ORF">OP8BY_1682</name>
</gene>
<comment type="similarity">
    <text evidence="1 7">Belongs to the RecO family.</text>
</comment>
<dbReference type="InterPro" id="IPR042242">
    <property type="entry name" value="RecO_C"/>
</dbReference>
<reference evidence="9 10" key="1">
    <citation type="submission" date="2018-08" db="EMBL/GenBank/DDBJ databases">
        <title>Genome analysis of the thermophilic bacterium of the candidate phylum Aminicenantes from deep subsurface aquifer revealed its physiology and ecological role.</title>
        <authorList>
            <person name="Kadnikov V.V."/>
            <person name="Mardanov A.V."/>
            <person name="Beletsky A.V."/>
            <person name="Karnachuk O.V."/>
            <person name="Ravin N.V."/>
        </authorList>
    </citation>
    <scope>NUCLEOTIDE SEQUENCE [LARGE SCALE GENOMIC DNA]</scope>
    <source>
        <strain evidence="9">BY38</strain>
    </source>
</reference>
<feature type="domain" description="DNA replication/recombination mediator RecO N-terminal" evidence="8">
    <location>
        <begin position="5"/>
        <end position="80"/>
    </location>
</feature>
<evidence type="ECO:0000256" key="7">
    <source>
        <dbReference type="HAMAP-Rule" id="MF_00201"/>
    </source>
</evidence>
<dbReference type="AlphaFoldDB" id="A0A3E2BP63"/>
<dbReference type="Pfam" id="PF02565">
    <property type="entry name" value="RecO_C"/>
    <property type="match status" value="1"/>
</dbReference>
<keyword evidence="3 7" id="KW-0227">DNA damage</keyword>
<evidence type="ECO:0000256" key="5">
    <source>
        <dbReference type="ARBA" id="ARBA00023204"/>
    </source>
</evidence>
<evidence type="ECO:0000256" key="4">
    <source>
        <dbReference type="ARBA" id="ARBA00023172"/>
    </source>
</evidence>
<sequence length="244" mass="28777">MPIDQSEAVILRTQSFAEQDKLVVFFSREKGLVRGIAKGARKFNNRFGSSLEPFSIVRIFYYEKERQDLVTVSNCDLLESAFELFRDRRTACFFSYLAELTEKFSPYRAGEEKLYRLLVSLTRAVRAGQKVEYLVRYFEYWFLKINGILPDFRTCQKCHNRIINTAWLEPQKDGVLCDRCARDKKFELSPRLVQAIDWIKKNPPEVPPDLELEADDWKKLGRVFQAIIVFHLEERPRTLDLLDF</sequence>
<proteinExistence type="inferred from homology"/>
<protein>
    <recommendedName>
        <fullName evidence="2 7">DNA repair protein RecO</fullName>
    </recommendedName>
    <alternativeName>
        <fullName evidence="6 7">Recombination protein O</fullName>
    </alternativeName>
</protein>
<dbReference type="SUPFAM" id="SSF50249">
    <property type="entry name" value="Nucleic acid-binding proteins"/>
    <property type="match status" value="1"/>
</dbReference>
<evidence type="ECO:0000256" key="2">
    <source>
        <dbReference type="ARBA" id="ARBA00021310"/>
    </source>
</evidence>
<dbReference type="HAMAP" id="MF_00201">
    <property type="entry name" value="RecO"/>
    <property type="match status" value="1"/>
</dbReference>
<evidence type="ECO:0000313" key="9">
    <source>
        <dbReference type="EMBL" id="RFT16504.1"/>
    </source>
</evidence>
<dbReference type="Pfam" id="PF11967">
    <property type="entry name" value="RecO_N"/>
    <property type="match status" value="1"/>
</dbReference>
<dbReference type="EMBL" id="QUAH01000003">
    <property type="protein sequence ID" value="RFT16504.1"/>
    <property type="molecule type" value="Genomic_DNA"/>
</dbReference>
<dbReference type="SUPFAM" id="SSF57863">
    <property type="entry name" value="ArfGap/RecO-like zinc finger"/>
    <property type="match status" value="1"/>
</dbReference>
<comment type="function">
    <text evidence="7">Involved in DNA repair and RecF pathway recombination.</text>
</comment>
<keyword evidence="4 7" id="KW-0233">DNA recombination</keyword>
<evidence type="ECO:0000256" key="6">
    <source>
        <dbReference type="ARBA" id="ARBA00033409"/>
    </source>
</evidence>
<organism evidence="9 10">
    <name type="scientific">Candidatus Saccharicenans subterraneus</name>
    <dbReference type="NCBI Taxonomy" id="2508984"/>
    <lineage>
        <taxon>Bacteria</taxon>
        <taxon>Candidatus Aminicenantota</taxon>
        <taxon>Candidatus Aminicenantia</taxon>
        <taxon>Candidatus Aminicenantales</taxon>
        <taxon>Candidatus Saccharicenantaceae</taxon>
        <taxon>Candidatus Saccharicenans</taxon>
    </lineage>
</organism>
<dbReference type="InterPro" id="IPR012340">
    <property type="entry name" value="NA-bd_OB-fold"/>
</dbReference>
<comment type="caution">
    <text evidence="9">The sequence shown here is derived from an EMBL/GenBank/DDBJ whole genome shotgun (WGS) entry which is preliminary data.</text>
</comment>
<evidence type="ECO:0000256" key="1">
    <source>
        <dbReference type="ARBA" id="ARBA00007452"/>
    </source>
</evidence>
<dbReference type="GO" id="GO:0006302">
    <property type="term" value="P:double-strand break repair"/>
    <property type="evidence" value="ECO:0007669"/>
    <property type="project" value="TreeGrafter"/>
</dbReference>
<dbReference type="PANTHER" id="PTHR33991:SF1">
    <property type="entry name" value="DNA REPAIR PROTEIN RECO"/>
    <property type="match status" value="1"/>
</dbReference>
<accession>A0A3E2BP63</accession>
<evidence type="ECO:0000256" key="3">
    <source>
        <dbReference type="ARBA" id="ARBA00022763"/>
    </source>
</evidence>
<evidence type="ECO:0000259" key="8">
    <source>
        <dbReference type="Pfam" id="PF11967"/>
    </source>
</evidence>
<dbReference type="Gene3D" id="2.40.50.140">
    <property type="entry name" value="Nucleic acid-binding proteins"/>
    <property type="match status" value="1"/>
</dbReference>
<dbReference type="PANTHER" id="PTHR33991">
    <property type="entry name" value="DNA REPAIR PROTEIN RECO"/>
    <property type="match status" value="1"/>
</dbReference>
<dbReference type="GO" id="GO:0006310">
    <property type="term" value="P:DNA recombination"/>
    <property type="evidence" value="ECO:0007669"/>
    <property type="project" value="UniProtKB-UniRule"/>
</dbReference>